<proteinExistence type="predicted"/>
<reference evidence="5" key="1">
    <citation type="submission" date="2023-08" db="EMBL/GenBank/DDBJ databases">
        <title>Black Yeasts Isolated from many extreme environments.</title>
        <authorList>
            <person name="Coleine C."/>
            <person name="Stajich J.E."/>
            <person name="Selbmann L."/>
        </authorList>
    </citation>
    <scope>NUCLEOTIDE SEQUENCE</scope>
    <source>
        <strain evidence="5">CCFEE 5810</strain>
    </source>
</reference>
<dbReference type="InterPro" id="IPR019350">
    <property type="entry name" value="RNA_pol_I-sp_TIF_RRN6-like"/>
</dbReference>
<feature type="compositionally biased region" description="Polar residues" evidence="1">
    <location>
        <begin position="1"/>
        <end position="13"/>
    </location>
</feature>
<gene>
    <name evidence="5" type="ORF">LTR97_011862</name>
</gene>
<dbReference type="GO" id="GO:0001163">
    <property type="term" value="F:RNA polymerase I transcription regulatory region sequence-specific DNA binding"/>
    <property type="evidence" value="ECO:0007669"/>
    <property type="project" value="TreeGrafter"/>
</dbReference>
<dbReference type="Pfam" id="PF20640">
    <property type="entry name" value="Rrn6_HB"/>
    <property type="match status" value="1"/>
</dbReference>
<evidence type="ECO:0000313" key="5">
    <source>
        <dbReference type="EMBL" id="KAK5691210.1"/>
    </source>
</evidence>
<feature type="region of interest" description="Disordered" evidence="1">
    <location>
        <begin position="1"/>
        <end position="21"/>
    </location>
</feature>
<feature type="domain" description="RRN6 helical bundle" evidence="4">
    <location>
        <begin position="565"/>
        <end position="754"/>
    </location>
</feature>
<feature type="region of interest" description="Disordered" evidence="1">
    <location>
        <begin position="879"/>
        <end position="915"/>
    </location>
</feature>
<comment type="caution">
    <text evidence="5">The sequence shown here is derived from an EMBL/GenBank/DDBJ whole genome shotgun (WGS) entry which is preliminary data.</text>
</comment>
<accession>A0AAN7ZQU2</accession>
<dbReference type="Proteomes" id="UP001310594">
    <property type="component" value="Unassembled WGS sequence"/>
</dbReference>
<evidence type="ECO:0000259" key="3">
    <source>
        <dbReference type="Pfam" id="PF20639"/>
    </source>
</evidence>
<dbReference type="AlphaFoldDB" id="A0AAN7ZQU2"/>
<feature type="compositionally biased region" description="Basic residues" evidence="1">
    <location>
        <begin position="894"/>
        <end position="906"/>
    </location>
</feature>
<dbReference type="Pfam" id="PF10214">
    <property type="entry name" value="Rrn6_beta-prop"/>
    <property type="match status" value="1"/>
</dbReference>
<dbReference type="Pfam" id="PF20639">
    <property type="entry name" value="Rrn6_K-rich"/>
    <property type="match status" value="1"/>
</dbReference>
<feature type="compositionally biased region" description="Polar residues" evidence="1">
    <location>
        <begin position="939"/>
        <end position="952"/>
    </location>
</feature>
<dbReference type="InterPro" id="IPR048537">
    <property type="entry name" value="RRN6_HB"/>
</dbReference>
<protein>
    <recommendedName>
        <fullName evidence="7">RNA polymerase I-specific transcription initiation factor RRN6-like protein</fullName>
    </recommendedName>
</protein>
<dbReference type="GO" id="GO:0001179">
    <property type="term" value="F:RNA polymerase I general transcription initiation factor binding"/>
    <property type="evidence" value="ECO:0007669"/>
    <property type="project" value="TreeGrafter"/>
</dbReference>
<evidence type="ECO:0000313" key="6">
    <source>
        <dbReference type="Proteomes" id="UP001310594"/>
    </source>
</evidence>
<sequence length="980" mass="107154">MFAKCQQTQSKKSQPARLGPAQESRLLLERLDILKALNNDLPYGHFGQAVYDPDEEAWNFQREIDYAYSLHPLGSAKIVTEPPKDGHAPVDAPATPLIASERHKRQIKHLVERLSDVQPATALLGPLLRVSEAIESASARHDPLQGELLAIGTVPAEALHSTLTLAVFPSGPTGGDMRLIQMQMQRHGWDNAKDAWIKVPTTHGMEAKWHGEGVPIQQICFAHAIEGSDAFIAARMPTRTVVFRPAVRSRGPSAWALDVNVCFQVSIASTGAVPHADVVFNPWYTRQFGIVDQAGNWSVYELEGLASTKSKLVCRSGLSTGVSRPVDDGWARIAWVGNPSTIAVCTRRQLDLYNISGQDSNKSNPIATITSVGSSWHLALVQVPSHPAHLAVLTSTHVLLYHMKADESTINAKTLLKLRHFRNPEDTTLTVAVFTLEDATLVVLRSGVEPVMTIYRLKIDEYGGVQASLPVAFSLPGNTNDSASITGLHLAPAQYGSRRREPDTSLALEYRDAEMRFASLISLSKDLTLQEGLYVSIPSSTLDSNVVPPAWTGKLPASTTRLRKEKFVVDDDDEDDAFGNKFSREAPLSFYQQRKHSQAPVRTGLSWTISLERTAQAMIDYAAQQTVAIDDVLETAEVILREQRTDEALLYRTLHDYAQGTLICQDFDDATAKLDSLASIEPPPREASQDPATDDQSKLKLALHTLRPSESLAEVYAAMVRNWITPLSPSVPGRIRLAKEQLVRQAAADVTLASRIIRTQAAEPEVQAVTQQSQESFDIPVRAGPSSSQLPGSSQTASQQSVLPTPSPTATPSVTTGSSHVSTFAAPEIARLSQYTIFSRSAPSALPRSLASVLDHWTVGADPVDYDWRSTSRRVAEHEVEADEQMTEKDKERVRRRAERHLRRQRREAAASEAARVATSQALEIVSASQPQHVPRVESQPTGAVDSSQSQGLGIGAASQVVPGRFGGRPPPKKKRKQGF</sequence>
<evidence type="ECO:0000256" key="1">
    <source>
        <dbReference type="SAM" id="MobiDB-lite"/>
    </source>
</evidence>
<dbReference type="GO" id="GO:0070860">
    <property type="term" value="C:RNA polymerase I core factor complex"/>
    <property type="evidence" value="ECO:0007669"/>
    <property type="project" value="TreeGrafter"/>
</dbReference>
<feature type="region of interest" description="Disordered" evidence="1">
    <location>
        <begin position="927"/>
        <end position="980"/>
    </location>
</feature>
<dbReference type="PANTHER" id="PTHR28221:SF2">
    <property type="entry name" value="RNA POLYMERASE I-SPECIFIC TRANSCRIPTION INITIATION FACTOR RRN6"/>
    <property type="match status" value="1"/>
</dbReference>
<dbReference type="EMBL" id="JAVRQU010000022">
    <property type="protein sequence ID" value="KAK5691210.1"/>
    <property type="molecule type" value="Genomic_DNA"/>
</dbReference>
<name>A0AAN7ZQU2_9PEZI</name>
<organism evidence="5 6">
    <name type="scientific">Elasticomyces elasticus</name>
    <dbReference type="NCBI Taxonomy" id="574655"/>
    <lineage>
        <taxon>Eukaryota</taxon>
        <taxon>Fungi</taxon>
        <taxon>Dikarya</taxon>
        <taxon>Ascomycota</taxon>
        <taxon>Pezizomycotina</taxon>
        <taxon>Dothideomycetes</taxon>
        <taxon>Dothideomycetidae</taxon>
        <taxon>Mycosphaerellales</taxon>
        <taxon>Teratosphaeriaceae</taxon>
        <taxon>Elasticomyces</taxon>
    </lineage>
</organism>
<feature type="compositionally biased region" description="Basic residues" evidence="1">
    <location>
        <begin position="971"/>
        <end position="980"/>
    </location>
</feature>
<dbReference type="GO" id="GO:0042790">
    <property type="term" value="P:nucleolar large rRNA transcription by RNA polymerase I"/>
    <property type="evidence" value="ECO:0007669"/>
    <property type="project" value="TreeGrafter"/>
</dbReference>
<feature type="compositionally biased region" description="Low complexity" evidence="1">
    <location>
        <begin position="808"/>
        <end position="819"/>
    </location>
</feature>
<feature type="domain" description="RRN6 K-rich C-terminal" evidence="3">
    <location>
        <begin position="851"/>
        <end position="980"/>
    </location>
</feature>
<evidence type="ECO:0000259" key="2">
    <source>
        <dbReference type="Pfam" id="PF10214"/>
    </source>
</evidence>
<dbReference type="InterPro" id="IPR048536">
    <property type="entry name" value="Rrn6_K-rich"/>
</dbReference>
<evidence type="ECO:0000259" key="4">
    <source>
        <dbReference type="Pfam" id="PF20640"/>
    </source>
</evidence>
<dbReference type="PANTHER" id="PTHR28221">
    <property type="entry name" value="RNA POLYMERASE I-SPECIFIC TRANSCRIPTION INITIATION FACTOR RRN6"/>
    <property type="match status" value="1"/>
</dbReference>
<evidence type="ECO:0008006" key="7">
    <source>
        <dbReference type="Google" id="ProtNLM"/>
    </source>
</evidence>
<feature type="compositionally biased region" description="Low complexity" evidence="1">
    <location>
        <begin position="783"/>
        <end position="798"/>
    </location>
</feature>
<feature type="domain" description="RRN6 beta-propeller" evidence="2">
    <location>
        <begin position="142"/>
        <end position="468"/>
    </location>
</feature>
<dbReference type="InterPro" id="IPR048535">
    <property type="entry name" value="RRN6_beta-prop"/>
</dbReference>
<feature type="region of interest" description="Disordered" evidence="1">
    <location>
        <begin position="764"/>
        <end position="819"/>
    </location>
</feature>